<dbReference type="GO" id="GO:0016998">
    <property type="term" value="P:cell wall macromolecule catabolic process"/>
    <property type="evidence" value="ECO:0007669"/>
    <property type="project" value="InterPro"/>
</dbReference>
<evidence type="ECO:0000256" key="1">
    <source>
        <dbReference type="ARBA" id="ARBA00010646"/>
    </source>
</evidence>
<comment type="similarity">
    <text evidence="1">Belongs to the glycosyl hydrolase 25 family.</text>
</comment>
<protein>
    <submittedName>
        <fullName evidence="6">Lysozyme</fullName>
    </submittedName>
</protein>
<dbReference type="SMART" id="SM00641">
    <property type="entry name" value="Glyco_25"/>
    <property type="match status" value="1"/>
</dbReference>
<dbReference type="EMBL" id="CP047121">
    <property type="protein sequence ID" value="QHB50840.1"/>
    <property type="molecule type" value="Genomic_DNA"/>
</dbReference>
<dbReference type="Pfam" id="PF01183">
    <property type="entry name" value="Glyco_hydro_25"/>
    <property type="match status" value="1"/>
</dbReference>
<dbReference type="Proteomes" id="UP000465035">
    <property type="component" value="Chromosome"/>
</dbReference>
<evidence type="ECO:0000256" key="2">
    <source>
        <dbReference type="ARBA" id="ARBA00022801"/>
    </source>
</evidence>
<keyword evidence="5" id="KW-0732">Signal</keyword>
<evidence type="ECO:0000313" key="7">
    <source>
        <dbReference type="Proteomes" id="UP000465035"/>
    </source>
</evidence>
<dbReference type="AlphaFoldDB" id="A0A6P1E442"/>
<dbReference type="GO" id="GO:0009253">
    <property type="term" value="P:peptidoglycan catabolic process"/>
    <property type="evidence" value="ECO:0007669"/>
    <property type="project" value="InterPro"/>
</dbReference>
<proteinExistence type="inferred from homology"/>
<gene>
    <name evidence="6" type="ORF">GQR93_00690</name>
</gene>
<feature type="signal peptide" evidence="5">
    <location>
        <begin position="1"/>
        <end position="30"/>
    </location>
</feature>
<dbReference type="PROSITE" id="PS51904">
    <property type="entry name" value="GLYCOSYL_HYDROL_F25_2"/>
    <property type="match status" value="1"/>
</dbReference>
<reference evidence="6 7" key="1">
    <citation type="submission" date="2019-12" db="EMBL/GenBank/DDBJ databases">
        <title>Lactobacillus hilgardii FLUB.</title>
        <authorList>
            <person name="Gustaw K."/>
        </authorList>
    </citation>
    <scope>NUCLEOTIDE SEQUENCE [LARGE SCALE GENOMIC DNA]</scope>
    <source>
        <strain evidence="6 7">FLUB</strain>
    </source>
</reference>
<dbReference type="PANTHER" id="PTHR34135">
    <property type="entry name" value="LYSOZYME"/>
    <property type="match status" value="1"/>
</dbReference>
<dbReference type="InterPro" id="IPR018077">
    <property type="entry name" value="Glyco_hydro_fam25_subgr"/>
</dbReference>
<keyword evidence="2" id="KW-0378">Hydrolase</keyword>
<sequence length="388" mass="42000">MTFNHKKTKLAILGMIAGGILLGTSVTANAALSPSSTLPKTDMVDVSSWQGNLTAADYQTMAGNGVKAVTIKATEGTYYTNPYLSQQVQYAQQAGLSVNFYHFVHFTSTDQAQSEAQNFIKAVQLVTNSKDVVMVADFESSELAGVSKSQNDANLAAFDATLNQAGYNKTDLYTMASWLGVHIDTNTSNNGWIADYPNNPTGSKYTSANAWQWASDYRFPSINQNMDVSQMNNDFYLNSTAGSTTDTSTPTTGSSSSSSSSSLSSSSSSISSSSSSTTSGSTSSTPGEIVKVPGPSGKQYSASRSKSVKLVWRSNMGRHAYKTTDGARYSKHLGMRYGYNSDMPDITWYTDAHEKLYMKNSGHYAIYYHVKSADGQHGGWIWRGYLNK</sequence>
<dbReference type="InterPro" id="IPR017853">
    <property type="entry name" value="GH"/>
</dbReference>
<dbReference type="GeneID" id="69056867"/>
<dbReference type="Gene3D" id="3.20.20.80">
    <property type="entry name" value="Glycosidases"/>
    <property type="match status" value="1"/>
</dbReference>
<organism evidence="6 7">
    <name type="scientific">Lentilactobacillus hilgardii</name>
    <name type="common">Lactobacillus hilgardii</name>
    <dbReference type="NCBI Taxonomy" id="1588"/>
    <lineage>
        <taxon>Bacteria</taxon>
        <taxon>Bacillati</taxon>
        <taxon>Bacillota</taxon>
        <taxon>Bacilli</taxon>
        <taxon>Lactobacillales</taxon>
        <taxon>Lactobacillaceae</taxon>
        <taxon>Lentilactobacillus</taxon>
    </lineage>
</organism>
<feature type="compositionally biased region" description="Low complexity" evidence="4">
    <location>
        <begin position="242"/>
        <end position="285"/>
    </location>
</feature>
<dbReference type="SMR" id="A0A6P1E442"/>
<evidence type="ECO:0000256" key="5">
    <source>
        <dbReference type="SAM" id="SignalP"/>
    </source>
</evidence>
<dbReference type="PANTHER" id="PTHR34135:SF2">
    <property type="entry name" value="LYSOZYME"/>
    <property type="match status" value="1"/>
</dbReference>
<feature type="region of interest" description="Disordered" evidence="4">
    <location>
        <begin position="242"/>
        <end position="302"/>
    </location>
</feature>
<dbReference type="InterPro" id="IPR002053">
    <property type="entry name" value="Glyco_hydro_25"/>
</dbReference>
<evidence type="ECO:0000256" key="4">
    <source>
        <dbReference type="SAM" id="MobiDB-lite"/>
    </source>
</evidence>
<keyword evidence="3" id="KW-0326">Glycosidase</keyword>
<name>A0A6P1E442_LENHI</name>
<feature type="chain" id="PRO_5026792697" evidence="5">
    <location>
        <begin position="31"/>
        <end position="388"/>
    </location>
</feature>
<dbReference type="SUPFAM" id="SSF51445">
    <property type="entry name" value="(Trans)glycosidases"/>
    <property type="match status" value="1"/>
</dbReference>
<dbReference type="GO" id="GO:0003796">
    <property type="term" value="F:lysozyme activity"/>
    <property type="evidence" value="ECO:0007669"/>
    <property type="project" value="InterPro"/>
</dbReference>
<accession>A0A6P1E442</accession>
<evidence type="ECO:0000256" key="3">
    <source>
        <dbReference type="ARBA" id="ARBA00023295"/>
    </source>
</evidence>
<dbReference type="RefSeq" id="WP_003551280.1">
    <property type="nucleotide sequence ID" value="NZ_CABKOL010000106.1"/>
</dbReference>
<dbReference type="GO" id="GO:0016052">
    <property type="term" value="P:carbohydrate catabolic process"/>
    <property type="evidence" value="ECO:0007669"/>
    <property type="project" value="TreeGrafter"/>
</dbReference>
<evidence type="ECO:0000313" key="6">
    <source>
        <dbReference type="EMBL" id="QHB50840.1"/>
    </source>
</evidence>